<gene>
    <name evidence="6" type="ORF">SAMN05421753_11449</name>
</gene>
<dbReference type="PRINTS" id="PR00834">
    <property type="entry name" value="PROTEASES2C"/>
</dbReference>
<evidence type="ECO:0000256" key="2">
    <source>
        <dbReference type="ARBA" id="ARBA00022670"/>
    </source>
</evidence>
<dbReference type="Proteomes" id="UP000199518">
    <property type="component" value="Unassembled WGS sequence"/>
</dbReference>
<accession>A0A1I3MM90</accession>
<sequence length="356" mass="37997">MSARFRKLRDVFHSRQVICLWALLILTSSALAQPATPSPAAPVAKSAPVTPLPEAFAQPAPRSVADLKAIQDHVTKLVPQLKAVTVGLSVPAIGGGAQGSGVIVAPEGYILTAAHVAGPPGKPVTITTSDGKRHPGITLGRNSTLDASMVRFESTTRRDWPHAVVATESARSGDWCAVMGHPGGYQKDRGLVLRLGRVVQKNDWLVQTDCELVGGDSGGPLFNMRGEVIGINTRIGESTEFNIHVPAEVYTRDWKRLVAGEDFRTHSGAYLGLSGVPATTGEGLLVEKVQPGDAADRDGIKVGDILLTFEGEKIKDLAQLTELVGEEFPGQSVKITLQRDGQVRSVTLRLGMKWKE</sequence>
<evidence type="ECO:0000313" key="6">
    <source>
        <dbReference type="EMBL" id="SFI98083.1"/>
    </source>
</evidence>
<dbReference type="STRING" id="1576369.SAMN05421753_11449"/>
<dbReference type="SUPFAM" id="SSF50494">
    <property type="entry name" value="Trypsin-like serine proteases"/>
    <property type="match status" value="1"/>
</dbReference>
<evidence type="ECO:0000313" key="7">
    <source>
        <dbReference type="Proteomes" id="UP000199518"/>
    </source>
</evidence>
<evidence type="ECO:0000256" key="3">
    <source>
        <dbReference type="ARBA" id="ARBA00022801"/>
    </source>
</evidence>
<dbReference type="InterPro" id="IPR051201">
    <property type="entry name" value="Chloro_Bact_Ser_Proteases"/>
</dbReference>
<dbReference type="GO" id="GO:0004252">
    <property type="term" value="F:serine-type endopeptidase activity"/>
    <property type="evidence" value="ECO:0007669"/>
    <property type="project" value="InterPro"/>
</dbReference>
<dbReference type="InterPro" id="IPR009003">
    <property type="entry name" value="Peptidase_S1_PA"/>
</dbReference>
<proteinExistence type="inferred from homology"/>
<dbReference type="RefSeq" id="WP_092052870.1">
    <property type="nucleotide sequence ID" value="NZ_FOQD01000014.1"/>
</dbReference>
<dbReference type="PROSITE" id="PS50106">
    <property type="entry name" value="PDZ"/>
    <property type="match status" value="1"/>
</dbReference>
<feature type="domain" description="PDZ" evidence="5">
    <location>
        <begin position="264"/>
        <end position="341"/>
    </location>
</feature>
<dbReference type="Pfam" id="PF13365">
    <property type="entry name" value="Trypsin_2"/>
    <property type="match status" value="1"/>
</dbReference>
<evidence type="ECO:0000256" key="1">
    <source>
        <dbReference type="ARBA" id="ARBA00010541"/>
    </source>
</evidence>
<dbReference type="GO" id="GO:0006508">
    <property type="term" value="P:proteolysis"/>
    <property type="evidence" value="ECO:0007669"/>
    <property type="project" value="UniProtKB-KW"/>
</dbReference>
<reference evidence="7" key="1">
    <citation type="submission" date="2016-10" db="EMBL/GenBank/DDBJ databases">
        <authorList>
            <person name="Varghese N."/>
            <person name="Submissions S."/>
        </authorList>
    </citation>
    <scope>NUCLEOTIDE SEQUENCE [LARGE SCALE GENOMIC DNA]</scope>
    <source>
        <strain evidence="7">DSM 26348</strain>
    </source>
</reference>
<dbReference type="InterPro" id="IPR001940">
    <property type="entry name" value="Peptidase_S1C"/>
</dbReference>
<keyword evidence="3" id="KW-0378">Hydrolase</keyword>
<organism evidence="6 7">
    <name type="scientific">Planctomicrobium piriforme</name>
    <dbReference type="NCBI Taxonomy" id="1576369"/>
    <lineage>
        <taxon>Bacteria</taxon>
        <taxon>Pseudomonadati</taxon>
        <taxon>Planctomycetota</taxon>
        <taxon>Planctomycetia</taxon>
        <taxon>Planctomycetales</taxon>
        <taxon>Planctomycetaceae</taxon>
        <taxon>Planctomicrobium</taxon>
    </lineage>
</organism>
<evidence type="ECO:0000259" key="5">
    <source>
        <dbReference type="PROSITE" id="PS50106"/>
    </source>
</evidence>
<dbReference type="EMBL" id="FOQD01000014">
    <property type="protein sequence ID" value="SFI98083.1"/>
    <property type="molecule type" value="Genomic_DNA"/>
</dbReference>
<dbReference type="SMART" id="SM00228">
    <property type="entry name" value="PDZ"/>
    <property type="match status" value="1"/>
</dbReference>
<protein>
    <submittedName>
        <fullName evidence="6">Serine protease Do</fullName>
    </submittedName>
</protein>
<dbReference type="Gene3D" id="2.40.10.10">
    <property type="entry name" value="Trypsin-like serine proteases"/>
    <property type="match status" value="2"/>
</dbReference>
<dbReference type="Gene3D" id="2.30.42.10">
    <property type="match status" value="1"/>
</dbReference>
<keyword evidence="4" id="KW-0732">Signal</keyword>
<dbReference type="PANTHER" id="PTHR43343">
    <property type="entry name" value="PEPTIDASE S12"/>
    <property type="match status" value="1"/>
</dbReference>
<comment type="similarity">
    <text evidence="1">Belongs to the peptidase S1C family.</text>
</comment>
<feature type="signal peptide" evidence="4">
    <location>
        <begin position="1"/>
        <end position="32"/>
    </location>
</feature>
<keyword evidence="7" id="KW-1185">Reference proteome</keyword>
<dbReference type="AlphaFoldDB" id="A0A1I3MM90"/>
<dbReference type="PANTHER" id="PTHR43343:SF3">
    <property type="entry name" value="PROTEASE DO-LIKE 8, CHLOROPLASTIC"/>
    <property type="match status" value="1"/>
</dbReference>
<feature type="chain" id="PRO_5011589577" evidence="4">
    <location>
        <begin position="33"/>
        <end position="356"/>
    </location>
</feature>
<dbReference type="InterPro" id="IPR036034">
    <property type="entry name" value="PDZ_sf"/>
</dbReference>
<evidence type="ECO:0000256" key="4">
    <source>
        <dbReference type="SAM" id="SignalP"/>
    </source>
</evidence>
<dbReference type="InterPro" id="IPR043504">
    <property type="entry name" value="Peptidase_S1_PA_chymotrypsin"/>
</dbReference>
<dbReference type="SUPFAM" id="SSF50156">
    <property type="entry name" value="PDZ domain-like"/>
    <property type="match status" value="1"/>
</dbReference>
<keyword evidence="2 6" id="KW-0645">Protease</keyword>
<dbReference type="Pfam" id="PF13180">
    <property type="entry name" value="PDZ_2"/>
    <property type="match status" value="1"/>
</dbReference>
<dbReference type="InterPro" id="IPR001478">
    <property type="entry name" value="PDZ"/>
</dbReference>
<name>A0A1I3MM90_9PLAN</name>
<dbReference type="OrthoDB" id="248175at2"/>